<organism evidence="4 5">
    <name type="scientific">Heterodera trifolii</name>
    <dbReference type="NCBI Taxonomy" id="157864"/>
    <lineage>
        <taxon>Eukaryota</taxon>
        <taxon>Metazoa</taxon>
        <taxon>Ecdysozoa</taxon>
        <taxon>Nematoda</taxon>
        <taxon>Chromadorea</taxon>
        <taxon>Rhabditida</taxon>
        <taxon>Tylenchina</taxon>
        <taxon>Tylenchomorpha</taxon>
        <taxon>Tylenchoidea</taxon>
        <taxon>Heteroderidae</taxon>
        <taxon>Heteroderinae</taxon>
        <taxon>Heterodera</taxon>
    </lineage>
</organism>
<gene>
    <name evidence="4" type="ORF">niasHT_019310</name>
</gene>
<reference evidence="4 5" key="1">
    <citation type="submission" date="2024-10" db="EMBL/GenBank/DDBJ databases">
        <authorList>
            <person name="Kim D."/>
        </authorList>
    </citation>
    <scope>NUCLEOTIDE SEQUENCE [LARGE SCALE GENOMIC DNA]</scope>
    <source>
        <strain evidence="4">BH-2024</strain>
    </source>
</reference>
<accession>A0ABD2L5S4</accession>
<dbReference type="PROSITE" id="PS50011">
    <property type="entry name" value="PROTEIN_KINASE_DOM"/>
    <property type="match status" value="1"/>
</dbReference>
<keyword evidence="1" id="KW-0067">ATP-binding</keyword>
<sequence>MPDKRAEDDDAVSQSPGTVSAERKDSYDLVSLSAGTRVSGGRWTIIKELGQGAFGTVFLCSGNTDAGRRQAAMKTERADEEPFLWQEAEIMRKVSTVRVGQGSEHFCRCFDEGRDVQRDTQSGELVTFNYVVMSLIGRGLFDLLIKAGDVFSPGTAIGVSLQLLDALKALHKVGYLHLDVKPENATIGRAETNERRRIFLIDFGLARRYISQSGRFRRERSKTHFRGTPMYASIAAHARADYCRADDIESWFYTLVDMYTGKLPWTHVTSERRTGKMKRLRLSHKPKEVQQRALRALLKKCPPIFYDILLHIDDLEFYQRPKYEWIDRVLRDYLNTNGIHELPYDWEKQANRRRTSAS</sequence>
<dbReference type="InterPro" id="IPR011009">
    <property type="entry name" value="Kinase-like_dom_sf"/>
</dbReference>
<protein>
    <recommendedName>
        <fullName evidence="3">Protein kinase domain-containing protein</fullName>
    </recommendedName>
</protein>
<dbReference type="PROSITE" id="PS00107">
    <property type="entry name" value="PROTEIN_KINASE_ATP"/>
    <property type="match status" value="1"/>
</dbReference>
<dbReference type="InterPro" id="IPR050235">
    <property type="entry name" value="CK1_Ser-Thr_kinase"/>
</dbReference>
<proteinExistence type="predicted"/>
<evidence type="ECO:0000256" key="1">
    <source>
        <dbReference type="PROSITE-ProRule" id="PRU10141"/>
    </source>
</evidence>
<feature type="binding site" evidence="1">
    <location>
        <position position="74"/>
    </location>
    <ligand>
        <name>ATP</name>
        <dbReference type="ChEBI" id="CHEBI:30616"/>
    </ligand>
</feature>
<dbReference type="InterPro" id="IPR017441">
    <property type="entry name" value="Protein_kinase_ATP_BS"/>
</dbReference>
<dbReference type="PANTHER" id="PTHR11909">
    <property type="entry name" value="CASEIN KINASE-RELATED"/>
    <property type="match status" value="1"/>
</dbReference>
<dbReference type="SUPFAM" id="SSF56112">
    <property type="entry name" value="Protein kinase-like (PK-like)"/>
    <property type="match status" value="1"/>
</dbReference>
<evidence type="ECO:0000313" key="5">
    <source>
        <dbReference type="Proteomes" id="UP001620626"/>
    </source>
</evidence>
<dbReference type="EMBL" id="JBICBT010000539">
    <property type="protein sequence ID" value="KAL3110449.1"/>
    <property type="molecule type" value="Genomic_DNA"/>
</dbReference>
<dbReference type="AlphaFoldDB" id="A0ABD2L5S4"/>
<evidence type="ECO:0000313" key="4">
    <source>
        <dbReference type="EMBL" id="KAL3110449.1"/>
    </source>
</evidence>
<dbReference type="InterPro" id="IPR000719">
    <property type="entry name" value="Prot_kinase_dom"/>
</dbReference>
<name>A0ABD2L5S4_9BILA</name>
<dbReference type="Gene3D" id="1.10.510.10">
    <property type="entry name" value="Transferase(Phosphotransferase) domain 1"/>
    <property type="match status" value="1"/>
</dbReference>
<keyword evidence="5" id="KW-1185">Reference proteome</keyword>
<evidence type="ECO:0000256" key="2">
    <source>
        <dbReference type="SAM" id="MobiDB-lite"/>
    </source>
</evidence>
<dbReference type="GO" id="GO:0005524">
    <property type="term" value="F:ATP binding"/>
    <property type="evidence" value="ECO:0007669"/>
    <property type="project" value="UniProtKB-UniRule"/>
</dbReference>
<dbReference type="SMART" id="SM00220">
    <property type="entry name" value="S_TKc"/>
    <property type="match status" value="1"/>
</dbReference>
<evidence type="ECO:0000259" key="3">
    <source>
        <dbReference type="PROSITE" id="PS50011"/>
    </source>
</evidence>
<dbReference type="Pfam" id="PF00069">
    <property type="entry name" value="Pkinase"/>
    <property type="match status" value="1"/>
</dbReference>
<keyword evidence="1" id="KW-0547">Nucleotide-binding</keyword>
<feature type="domain" description="Protein kinase" evidence="3">
    <location>
        <begin position="43"/>
        <end position="334"/>
    </location>
</feature>
<feature type="region of interest" description="Disordered" evidence="2">
    <location>
        <begin position="1"/>
        <end position="24"/>
    </location>
</feature>
<comment type="caution">
    <text evidence="4">The sequence shown here is derived from an EMBL/GenBank/DDBJ whole genome shotgun (WGS) entry which is preliminary data.</text>
</comment>
<dbReference type="Proteomes" id="UP001620626">
    <property type="component" value="Unassembled WGS sequence"/>
</dbReference>